<name>X6NKB0_RETFI</name>
<evidence type="ECO:0008006" key="4">
    <source>
        <dbReference type="Google" id="ProtNLM"/>
    </source>
</evidence>
<sequence>EALIEEKKEVLCLEKRGDELEAQVKTVKGEMEELQRKLKEKEMKQMELQEELLELSEDKCALQNSLKHLNKQVGNVTEIQSKMDGDFAKLNEDKIQLKAESREWKHKYGRLEKEMKEVAEAETKRTREMMDKHEELLKTHDDIKLELSKRDDEIHQLKAELEQLQGDLQVELKEKTSKDKQLKAISHKVDKLTTKNAQLQEHMRKLEDQLDGSVTRQEWEALRTEYNDLHKKLDMVTVERDKISGEIGMADREKNKLLEEIIQLKKEVSQKQENITMLESHQNFWRSRANSIQEELQKILLQARPAIVSPHTSTANHPHV</sequence>
<feature type="non-terminal residue" evidence="2">
    <location>
        <position position="1"/>
    </location>
</feature>
<dbReference type="Gene3D" id="1.10.287.1490">
    <property type="match status" value="1"/>
</dbReference>
<organism evidence="2 3">
    <name type="scientific">Reticulomyxa filosa</name>
    <dbReference type="NCBI Taxonomy" id="46433"/>
    <lineage>
        <taxon>Eukaryota</taxon>
        <taxon>Sar</taxon>
        <taxon>Rhizaria</taxon>
        <taxon>Retaria</taxon>
        <taxon>Foraminifera</taxon>
        <taxon>Monothalamids</taxon>
        <taxon>Reticulomyxidae</taxon>
        <taxon>Reticulomyxa</taxon>
    </lineage>
</organism>
<evidence type="ECO:0000313" key="3">
    <source>
        <dbReference type="Proteomes" id="UP000023152"/>
    </source>
</evidence>
<evidence type="ECO:0000256" key="1">
    <source>
        <dbReference type="SAM" id="Coils"/>
    </source>
</evidence>
<proteinExistence type="predicted"/>
<dbReference type="EMBL" id="ASPP01007898">
    <property type="protein sequence ID" value="ETO26386.1"/>
    <property type="molecule type" value="Genomic_DNA"/>
</dbReference>
<evidence type="ECO:0000313" key="2">
    <source>
        <dbReference type="EMBL" id="ETO26386.1"/>
    </source>
</evidence>
<keyword evidence="3" id="KW-1185">Reference proteome</keyword>
<dbReference type="AlphaFoldDB" id="X6NKB0"/>
<accession>X6NKB0</accession>
<feature type="coiled-coil region" evidence="1">
    <location>
        <begin position="94"/>
        <end position="216"/>
    </location>
</feature>
<gene>
    <name evidence="2" type="ORF">RFI_10751</name>
</gene>
<feature type="coiled-coil region" evidence="1">
    <location>
        <begin position="247"/>
        <end position="281"/>
    </location>
</feature>
<reference evidence="2 3" key="1">
    <citation type="journal article" date="2013" name="Curr. Biol.">
        <title>The Genome of the Foraminiferan Reticulomyxa filosa.</title>
        <authorList>
            <person name="Glockner G."/>
            <person name="Hulsmann N."/>
            <person name="Schleicher M."/>
            <person name="Noegel A.A."/>
            <person name="Eichinger L."/>
            <person name="Gallinger C."/>
            <person name="Pawlowski J."/>
            <person name="Sierra R."/>
            <person name="Euteneuer U."/>
            <person name="Pillet L."/>
            <person name="Moustafa A."/>
            <person name="Platzer M."/>
            <person name="Groth M."/>
            <person name="Szafranski K."/>
            <person name="Schliwa M."/>
        </authorList>
    </citation>
    <scope>NUCLEOTIDE SEQUENCE [LARGE SCALE GENOMIC DNA]</scope>
</reference>
<feature type="coiled-coil region" evidence="1">
    <location>
        <begin position="3"/>
        <end position="59"/>
    </location>
</feature>
<feature type="non-terminal residue" evidence="2">
    <location>
        <position position="320"/>
    </location>
</feature>
<protein>
    <recommendedName>
        <fullName evidence="4">Viral A-type inclusion protein</fullName>
    </recommendedName>
</protein>
<keyword evidence="1" id="KW-0175">Coiled coil</keyword>
<comment type="caution">
    <text evidence="2">The sequence shown here is derived from an EMBL/GenBank/DDBJ whole genome shotgun (WGS) entry which is preliminary data.</text>
</comment>
<dbReference type="Proteomes" id="UP000023152">
    <property type="component" value="Unassembled WGS sequence"/>
</dbReference>